<evidence type="ECO:0000259" key="7">
    <source>
        <dbReference type="PROSITE" id="PS50850"/>
    </source>
</evidence>
<comment type="caution">
    <text evidence="8">The sequence shown here is derived from an EMBL/GenBank/DDBJ whole genome shotgun (WGS) entry which is preliminary data.</text>
</comment>
<dbReference type="EMBL" id="JADGJD010000413">
    <property type="protein sequence ID" value="KAJ3051275.1"/>
    <property type="molecule type" value="Genomic_DNA"/>
</dbReference>
<dbReference type="InterPro" id="IPR011701">
    <property type="entry name" value="MFS"/>
</dbReference>
<keyword evidence="9" id="KW-1185">Reference proteome</keyword>
<evidence type="ECO:0000256" key="3">
    <source>
        <dbReference type="ARBA" id="ARBA00022989"/>
    </source>
</evidence>
<feature type="transmembrane region" description="Helical" evidence="6">
    <location>
        <begin position="281"/>
        <end position="300"/>
    </location>
</feature>
<dbReference type="SUPFAM" id="SSF103473">
    <property type="entry name" value="MFS general substrate transporter"/>
    <property type="match status" value="1"/>
</dbReference>
<reference evidence="8" key="1">
    <citation type="submission" date="2020-05" db="EMBL/GenBank/DDBJ databases">
        <title>Phylogenomic resolution of chytrid fungi.</title>
        <authorList>
            <person name="Stajich J.E."/>
            <person name="Amses K."/>
            <person name="Simmons R."/>
            <person name="Seto K."/>
            <person name="Myers J."/>
            <person name="Bonds A."/>
            <person name="Quandt C.A."/>
            <person name="Barry K."/>
            <person name="Liu P."/>
            <person name="Grigoriev I."/>
            <person name="Longcore J.E."/>
            <person name="James T.Y."/>
        </authorList>
    </citation>
    <scope>NUCLEOTIDE SEQUENCE</scope>
    <source>
        <strain evidence="8">JEL0318</strain>
    </source>
</reference>
<evidence type="ECO:0000256" key="2">
    <source>
        <dbReference type="ARBA" id="ARBA00022692"/>
    </source>
</evidence>
<feature type="transmembrane region" description="Helical" evidence="6">
    <location>
        <begin position="320"/>
        <end position="346"/>
    </location>
</feature>
<evidence type="ECO:0000256" key="1">
    <source>
        <dbReference type="ARBA" id="ARBA00004141"/>
    </source>
</evidence>
<feature type="region of interest" description="Disordered" evidence="5">
    <location>
        <begin position="1"/>
        <end position="21"/>
    </location>
</feature>
<feature type="transmembrane region" description="Helical" evidence="6">
    <location>
        <begin position="38"/>
        <end position="56"/>
    </location>
</feature>
<name>A0AAD5SD69_9FUNG</name>
<dbReference type="Pfam" id="PF07690">
    <property type="entry name" value="MFS_1"/>
    <property type="match status" value="2"/>
</dbReference>
<feature type="transmembrane region" description="Helical" evidence="6">
    <location>
        <begin position="251"/>
        <end position="269"/>
    </location>
</feature>
<dbReference type="InterPro" id="IPR020846">
    <property type="entry name" value="MFS_dom"/>
</dbReference>
<dbReference type="Proteomes" id="UP001212841">
    <property type="component" value="Unassembled WGS sequence"/>
</dbReference>
<evidence type="ECO:0000256" key="5">
    <source>
        <dbReference type="SAM" id="MobiDB-lite"/>
    </source>
</evidence>
<protein>
    <recommendedName>
        <fullName evidence="7">Major facilitator superfamily (MFS) profile domain-containing protein</fullName>
    </recommendedName>
</protein>
<organism evidence="8 9">
    <name type="scientific">Rhizophlyctis rosea</name>
    <dbReference type="NCBI Taxonomy" id="64517"/>
    <lineage>
        <taxon>Eukaryota</taxon>
        <taxon>Fungi</taxon>
        <taxon>Fungi incertae sedis</taxon>
        <taxon>Chytridiomycota</taxon>
        <taxon>Chytridiomycota incertae sedis</taxon>
        <taxon>Chytridiomycetes</taxon>
        <taxon>Rhizophlyctidales</taxon>
        <taxon>Rhizophlyctidaceae</taxon>
        <taxon>Rhizophlyctis</taxon>
    </lineage>
</organism>
<dbReference type="AlphaFoldDB" id="A0AAD5SD69"/>
<feature type="domain" description="Major facilitator superfamily (MFS) profile" evidence="7">
    <location>
        <begin position="43"/>
        <end position="513"/>
    </location>
</feature>
<dbReference type="GO" id="GO:0022857">
    <property type="term" value="F:transmembrane transporter activity"/>
    <property type="evidence" value="ECO:0007669"/>
    <property type="project" value="InterPro"/>
</dbReference>
<evidence type="ECO:0000313" key="9">
    <source>
        <dbReference type="Proteomes" id="UP001212841"/>
    </source>
</evidence>
<feature type="transmembrane region" description="Helical" evidence="6">
    <location>
        <begin position="196"/>
        <end position="219"/>
    </location>
</feature>
<dbReference type="GO" id="GO:0005886">
    <property type="term" value="C:plasma membrane"/>
    <property type="evidence" value="ECO:0007669"/>
    <property type="project" value="TreeGrafter"/>
</dbReference>
<feature type="transmembrane region" description="Helical" evidence="6">
    <location>
        <begin position="133"/>
        <end position="150"/>
    </location>
</feature>
<feature type="transmembrane region" description="Helical" evidence="6">
    <location>
        <begin position="412"/>
        <end position="436"/>
    </location>
</feature>
<evidence type="ECO:0000256" key="6">
    <source>
        <dbReference type="SAM" id="Phobius"/>
    </source>
</evidence>
<dbReference type="InterPro" id="IPR036259">
    <property type="entry name" value="MFS_trans_sf"/>
</dbReference>
<sequence length="566" mass="62159">MSSQDTYRVEDEEKLGGHQHTQEGVAKVEGVYQTVTKAQFIAIYVGLLIVSYVWSLDSNTNWVLTPFVASEFAQHSLIYTVGIIDNLVSSIVKIPLAKLSDVFGRAETYLVSLIIYEIGFILMTFATKSVQQYAAASILYTVGAQGIYLMQQIIIADLTSLSNRGFLSSLPDAPFYINNWVAPLFAQQFVPDRWRIAFAIIIVLMPIASSFVIGFLWFLQRKAARLGKTIARSSSVEDRKFKHNLFWEMDIVGIIILAGAWSLILYCLYYNSSFVGGWKNGAVIAMIVVGIVIHIGFFVYEFKFAKAPIFPPIMMANRTVLGGVLATFFVWMSWYSYTAYFTSYLYLARMLTPAQAQWVSNTWSFASITSSILGGLAMKFVKRHLPFSWLGFVLAVVGNGLLVNLRTLTTPIGYMIGAQILTGFGAGLITMATQVAVQAALPRQNVGMVTALFLAIASFGGAIGSIIAGQMWAQLLPGKLLEFGVPIADIPTILGSLVAAASSPHLPLIQEAYTDVSKKINIAGVCVLIPIAVCLAIQKNLYLSDEEAELAPDVKEVKNKETVERS</sequence>
<evidence type="ECO:0000313" key="8">
    <source>
        <dbReference type="EMBL" id="KAJ3051275.1"/>
    </source>
</evidence>
<feature type="compositionally biased region" description="Basic and acidic residues" evidence="5">
    <location>
        <begin position="7"/>
        <end position="16"/>
    </location>
</feature>
<keyword evidence="3 6" id="KW-1133">Transmembrane helix</keyword>
<accession>A0AAD5SD69</accession>
<feature type="transmembrane region" description="Helical" evidence="6">
    <location>
        <begin position="358"/>
        <end position="381"/>
    </location>
</feature>
<feature type="transmembrane region" description="Helical" evidence="6">
    <location>
        <begin position="520"/>
        <end position="537"/>
    </location>
</feature>
<feature type="transmembrane region" description="Helical" evidence="6">
    <location>
        <begin position="448"/>
        <end position="468"/>
    </location>
</feature>
<keyword evidence="2 6" id="KW-0812">Transmembrane</keyword>
<dbReference type="PROSITE" id="PS50850">
    <property type="entry name" value="MFS"/>
    <property type="match status" value="1"/>
</dbReference>
<dbReference type="PANTHER" id="PTHR23501">
    <property type="entry name" value="MAJOR FACILITATOR SUPERFAMILY"/>
    <property type="match status" value="1"/>
</dbReference>
<dbReference type="PANTHER" id="PTHR23501:SF87">
    <property type="entry name" value="SIDEROPHORE IRON TRANSPORTER 2"/>
    <property type="match status" value="1"/>
</dbReference>
<gene>
    <name evidence="8" type="ORF">HK097_007736</name>
</gene>
<keyword evidence="4 6" id="KW-0472">Membrane</keyword>
<evidence type="ECO:0000256" key="4">
    <source>
        <dbReference type="ARBA" id="ARBA00023136"/>
    </source>
</evidence>
<comment type="subcellular location">
    <subcellularLocation>
        <location evidence="1">Membrane</location>
        <topology evidence="1">Multi-pass membrane protein</topology>
    </subcellularLocation>
</comment>
<feature type="transmembrane region" description="Helical" evidence="6">
    <location>
        <begin position="480"/>
        <end position="500"/>
    </location>
</feature>
<proteinExistence type="predicted"/>
<feature type="transmembrane region" description="Helical" evidence="6">
    <location>
        <begin position="387"/>
        <end position="405"/>
    </location>
</feature>
<dbReference type="Gene3D" id="1.20.1250.20">
    <property type="entry name" value="MFS general substrate transporter like domains"/>
    <property type="match status" value="2"/>
</dbReference>
<feature type="transmembrane region" description="Helical" evidence="6">
    <location>
        <begin position="108"/>
        <end position="127"/>
    </location>
</feature>